<keyword evidence="3" id="KW-0812">Transmembrane</keyword>
<gene>
    <name evidence="4" type="ORF">GCM10022229_26590</name>
</gene>
<sequence>MLPTAIFVTLLGNVYSHLMGYQIGEYMPYLATGYVVWRFMLQVINDSSGTLHSHKAYIMDGRVRLTDFLLRSFAKAGLQFLFGMIVVVAVVLWFQSWQGLLSLATMLLTMPLLLANLFWISVCVGLIGARFPDTRDAIGTVLVAGFLLTPILWMIDRFPPDSLRGFLARLNPAYHLIDLVRSPVLGHLPEKSSVIVALVMCVVGWCLASWLYRRYARFVALWV</sequence>
<keyword evidence="2" id="KW-0813">Transport</keyword>
<evidence type="ECO:0000256" key="1">
    <source>
        <dbReference type="ARBA" id="ARBA00007783"/>
    </source>
</evidence>
<comment type="caution">
    <text evidence="4">The sequence shown here is derived from an EMBL/GenBank/DDBJ whole genome shotgun (WGS) entry which is preliminary data.</text>
</comment>
<protein>
    <submittedName>
        <fullName evidence="4">ABC transporter permease</fullName>
    </submittedName>
</protein>
<dbReference type="EMBL" id="BAAAZU010000030">
    <property type="protein sequence ID" value="GAA3931737.1"/>
    <property type="molecule type" value="Genomic_DNA"/>
</dbReference>
<organism evidence="4 5">
    <name type="scientific">Luteimonas lutimaris</name>
    <dbReference type="NCBI Taxonomy" id="698645"/>
    <lineage>
        <taxon>Bacteria</taxon>
        <taxon>Pseudomonadati</taxon>
        <taxon>Pseudomonadota</taxon>
        <taxon>Gammaproteobacteria</taxon>
        <taxon>Lysobacterales</taxon>
        <taxon>Lysobacteraceae</taxon>
        <taxon>Luteimonas</taxon>
    </lineage>
</organism>
<reference evidence="5" key="1">
    <citation type="journal article" date="2019" name="Int. J. Syst. Evol. Microbiol.">
        <title>The Global Catalogue of Microorganisms (GCM) 10K type strain sequencing project: providing services to taxonomists for standard genome sequencing and annotation.</title>
        <authorList>
            <consortium name="The Broad Institute Genomics Platform"/>
            <consortium name="The Broad Institute Genome Sequencing Center for Infectious Disease"/>
            <person name="Wu L."/>
            <person name="Ma J."/>
        </authorList>
    </citation>
    <scope>NUCLEOTIDE SEQUENCE [LARGE SCALE GENOMIC DNA]</scope>
    <source>
        <strain evidence="5">JCM 16916</strain>
    </source>
</reference>
<feature type="transmembrane region" description="Helical" evidence="3">
    <location>
        <begin position="137"/>
        <end position="155"/>
    </location>
</feature>
<accession>A0ABP7MWR2</accession>
<evidence type="ECO:0000256" key="3">
    <source>
        <dbReference type="SAM" id="Phobius"/>
    </source>
</evidence>
<dbReference type="PANTHER" id="PTHR30413">
    <property type="entry name" value="INNER MEMBRANE TRANSPORT PERMEASE"/>
    <property type="match status" value="1"/>
</dbReference>
<keyword evidence="3" id="KW-0472">Membrane</keyword>
<feature type="transmembrane region" description="Helical" evidence="3">
    <location>
        <begin position="100"/>
        <end position="125"/>
    </location>
</feature>
<name>A0ABP7MWR2_9GAMM</name>
<dbReference type="PANTHER" id="PTHR30413:SF10">
    <property type="entry name" value="CAPSULE POLYSACCHARIDE EXPORT INNER-MEMBRANE PROTEIN CTRC"/>
    <property type="match status" value="1"/>
</dbReference>
<feature type="transmembrane region" description="Helical" evidence="3">
    <location>
        <begin position="68"/>
        <end position="94"/>
    </location>
</feature>
<feature type="transmembrane region" description="Helical" evidence="3">
    <location>
        <begin position="26"/>
        <end position="47"/>
    </location>
</feature>
<proteinExistence type="inferred from homology"/>
<comment type="similarity">
    <text evidence="1">Belongs to the ABC-2 integral membrane protein family.</text>
</comment>
<keyword evidence="3" id="KW-1133">Transmembrane helix</keyword>
<evidence type="ECO:0000256" key="2">
    <source>
        <dbReference type="ARBA" id="ARBA00022448"/>
    </source>
</evidence>
<dbReference type="Proteomes" id="UP001501727">
    <property type="component" value="Unassembled WGS sequence"/>
</dbReference>
<evidence type="ECO:0000313" key="5">
    <source>
        <dbReference type="Proteomes" id="UP001501727"/>
    </source>
</evidence>
<keyword evidence="5" id="KW-1185">Reference proteome</keyword>
<evidence type="ECO:0000313" key="4">
    <source>
        <dbReference type="EMBL" id="GAA3931737.1"/>
    </source>
</evidence>
<feature type="transmembrane region" description="Helical" evidence="3">
    <location>
        <begin position="192"/>
        <end position="212"/>
    </location>
</feature>